<name>R4Z417_9ACTN</name>
<evidence type="ECO:0000259" key="2">
    <source>
        <dbReference type="PROSITE" id="PS50104"/>
    </source>
</evidence>
<sequence>MYHIFLSYSRIDSDWVDRLHAELESRGFEAWLDRRDLPLNLPWLNQISDAVEECALFVFCESEAASSSEACASERQVAERQGRPETRVSVGESVDEVVDQVEREVGLLSPDLRAIVEVEVLARDWDRAGRPAGKLPAGDARKRFRRAQQRQERSSELTRELMAASRRKSIRRGIFTATVTLVIGAFLPTVRATFEVTTERRVSHAKLVNRMYAATNAHLAINRSVYEGLKEAGEFGKNDSALDASVQVSALADPSPDDVVRVPGGAKSFAVATIGTTIELLDGNGDRWSRNAKDTDVHSASKVPAGPPKPQAGTDVKLSKSGVVQLFSGGALDRRIVADWPARVAVMSPDSRYIAVGTIDSVEVFDTDVGVRRMRLRGASPVDEIAWSDDGSRIWALADGEAVSWKLERGETILDEPQKNYRALVRSSSSGQVWLVERSGTMREISLADGTTGTQIELGSLVKVVAGDAKGERAAVVTEAGVQVVDLRSHRSRKVTIPACESPDSPAFGADGKDLWFGCGGATAVRVDSQNQELLESLDGDEEFTAVEVDPATGDVYLAGAAGQVFQKSGTKTELLTQTRCKTAATGITVAMNGEGLLPFGQDFGQVGCTELASRESGSWEFYPFTEQAVKSRTVFSAAFAPDARTLVEGYTDGTLVVRPPAKLQPAERMTMVATWVRTVLPIGGSGDFLVLDRGGRLTRITVDPGRLSNAAIAKEARRRLQRARELELTKW</sequence>
<accession>R4Z417</accession>
<dbReference type="Gene3D" id="2.130.10.10">
    <property type="entry name" value="YVTN repeat-like/Quinoprotein amine dehydrogenase"/>
    <property type="match status" value="2"/>
</dbReference>
<dbReference type="STRING" id="1229780.BN381_80003"/>
<dbReference type="OrthoDB" id="134501at2"/>
<feature type="domain" description="TIR" evidence="2">
    <location>
        <begin position="1"/>
        <end position="165"/>
    </location>
</feature>
<dbReference type="AlphaFoldDB" id="R4Z417"/>
<dbReference type="RefSeq" id="WP_012230212.1">
    <property type="nucleotide sequence ID" value="NZ_HG422565.1"/>
</dbReference>
<dbReference type="InterPro" id="IPR035897">
    <property type="entry name" value="Toll_tir_struct_dom_sf"/>
</dbReference>
<dbReference type="HOGENOM" id="CLU_332284_0_0_11"/>
<evidence type="ECO:0000313" key="3">
    <source>
        <dbReference type="EMBL" id="CCM65473.1"/>
    </source>
</evidence>
<proteinExistence type="predicted"/>
<dbReference type="SUPFAM" id="SSF52200">
    <property type="entry name" value="Toll/Interleukin receptor TIR domain"/>
    <property type="match status" value="1"/>
</dbReference>
<dbReference type="Gene3D" id="3.40.50.10140">
    <property type="entry name" value="Toll/interleukin-1 receptor homology (TIR) domain"/>
    <property type="match status" value="1"/>
</dbReference>
<comment type="caution">
    <text evidence="3">The sequence shown here is derived from an EMBL/GenBank/DDBJ whole genome shotgun (WGS) entry which is preliminary data.</text>
</comment>
<dbReference type="GO" id="GO:0007165">
    <property type="term" value="P:signal transduction"/>
    <property type="evidence" value="ECO:0007669"/>
    <property type="project" value="InterPro"/>
</dbReference>
<gene>
    <name evidence="3" type="ORF">BN381_80003</name>
</gene>
<evidence type="ECO:0000256" key="1">
    <source>
        <dbReference type="SAM" id="MobiDB-lite"/>
    </source>
</evidence>
<feature type="region of interest" description="Disordered" evidence="1">
    <location>
        <begin position="285"/>
        <end position="316"/>
    </location>
</feature>
<feature type="compositionally biased region" description="Basic and acidic residues" evidence="1">
    <location>
        <begin position="285"/>
        <end position="299"/>
    </location>
</feature>
<dbReference type="Pfam" id="PF13676">
    <property type="entry name" value="TIR_2"/>
    <property type="match status" value="1"/>
</dbReference>
<dbReference type="InterPro" id="IPR011047">
    <property type="entry name" value="Quinoprotein_ADH-like_sf"/>
</dbReference>
<dbReference type="SUPFAM" id="SSF50998">
    <property type="entry name" value="Quinoprotein alcohol dehydrogenase-like"/>
    <property type="match status" value="1"/>
</dbReference>
<protein>
    <recommendedName>
        <fullName evidence="2">TIR domain-containing protein</fullName>
    </recommendedName>
</protein>
<dbReference type="Proteomes" id="UP000018291">
    <property type="component" value="Unassembled WGS sequence"/>
</dbReference>
<dbReference type="InterPro" id="IPR000157">
    <property type="entry name" value="TIR_dom"/>
</dbReference>
<organism evidence="3 4">
    <name type="scientific">Candidatus Neomicrothrix parvicella RN1</name>
    <dbReference type="NCBI Taxonomy" id="1229780"/>
    <lineage>
        <taxon>Bacteria</taxon>
        <taxon>Bacillati</taxon>
        <taxon>Actinomycetota</taxon>
        <taxon>Acidimicrobiia</taxon>
        <taxon>Acidimicrobiales</taxon>
        <taxon>Microthrixaceae</taxon>
        <taxon>Candidatus Neomicrothrix</taxon>
    </lineage>
</organism>
<dbReference type="InterPro" id="IPR015943">
    <property type="entry name" value="WD40/YVTN_repeat-like_dom_sf"/>
</dbReference>
<keyword evidence="4" id="KW-1185">Reference proteome</keyword>
<dbReference type="EMBL" id="CANL01000078">
    <property type="protein sequence ID" value="CCM65473.1"/>
    <property type="molecule type" value="Genomic_DNA"/>
</dbReference>
<reference evidence="3 4" key="1">
    <citation type="journal article" date="2013" name="ISME J.">
        <title>Metabolic model for the filamentous 'Candidatus Microthrix parvicella' based on genomic and metagenomic analyses.</title>
        <authorList>
            <person name="Jon McIlroy S."/>
            <person name="Kristiansen R."/>
            <person name="Albertsen M."/>
            <person name="Michael Karst S."/>
            <person name="Rossetti S."/>
            <person name="Lund Nielsen J."/>
            <person name="Tandoi V."/>
            <person name="James Seviour R."/>
            <person name="Nielsen P.H."/>
        </authorList>
    </citation>
    <scope>NUCLEOTIDE SEQUENCE [LARGE SCALE GENOMIC DNA]</scope>
    <source>
        <strain evidence="3 4">RN1</strain>
    </source>
</reference>
<dbReference type="eggNOG" id="ENOG5033I1T">
    <property type="taxonomic scope" value="Bacteria"/>
</dbReference>
<evidence type="ECO:0000313" key="4">
    <source>
        <dbReference type="Proteomes" id="UP000018291"/>
    </source>
</evidence>
<dbReference type="PROSITE" id="PS50104">
    <property type="entry name" value="TIR"/>
    <property type="match status" value="1"/>
</dbReference>